<dbReference type="AlphaFoldDB" id="B1XYN9"/>
<reference evidence="2 3" key="1">
    <citation type="submission" date="2008-03" db="EMBL/GenBank/DDBJ databases">
        <title>Complete sequence of Leptothrix cholodnii SP-6.</title>
        <authorList>
            <consortium name="US DOE Joint Genome Institute"/>
            <person name="Copeland A."/>
            <person name="Lucas S."/>
            <person name="Lapidus A."/>
            <person name="Glavina del Rio T."/>
            <person name="Dalin E."/>
            <person name="Tice H."/>
            <person name="Bruce D."/>
            <person name="Goodwin L."/>
            <person name="Pitluck S."/>
            <person name="Chertkov O."/>
            <person name="Brettin T."/>
            <person name="Detter J.C."/>
            <person name="Han C."/>
            <person name="Kuske C.R."/>
            <person name="Schmutz J."/>
            <person name="Larimer F."/>
            <person name="Land M."/>
            <person name="Hauser L."/>
            <person name="Kyrpides N."/>
            <person name="Lykidis A."/>
            <person name="Emerson D."/>
            <person name="Richardson P."/>
        </authorList>
    </citation>
    <scope>NUCLEOTIDE SEQUENCE [LARGE SCALE GENOMIC DNA]</scope>
    <source>
        <strain evidence="3">ATCC 51168 / LMG 8142 / SP-6</strain>
    </source>
</reference>
<organism evidence="2 3">
    <name type="scientific">Leptothrix cholodnii (strain ATCC 51168 / LMG 8142 / SP-6)</name>
    <name type="common">Leptothrix discophora (strain SP-6)</name>
    <dbReference type="NCBI Taxonomy" id="395495"/>
    <lineage>
        <taxon>Bacteria</taxon>
        <taxon>Pseudomonadati</taxon>
        <taxon>Pseudomonadota</taxon>
        <taxon>Betaproteobacteria</taxon>
        <taxon>Burkholderiales</taxon>
        <taxon>Sphaerotilaceae</taxon>
        <taxon>Leptothrix</taxon>
    </lineage>
</organism>
<keyword evidence="3" id="KW-1185">Reference proteome</keyword>
<proteinExistence type="predicted"/>
<feature type="compositionally biased region" description="Basic and acidic residues" evidence="1">
    <location>
        <begin position="61"/>
        <end position="71"/>
    </location>
</feature>
<evidence type="ECO:0000256" key="1">
    <source>
        <dbReference type="SAM" id="MobiDB-lite"/>
    </source>
</evidence>
<name>B1XYN9_LEPCP</name>
<protein>
    <submittedName>
        <fullName evidence="2">Uncharacterized protein</fullName>
    </submittedName>
</protein>
<feature type="region of interest" description="Disordered" evidence="1">
    <location>
        <begin position="61"/>
        <end position="94"/>
    </location>
</feature>
<evidence type="ECO:0000313" key="3">
    <source>
        <dbReference type="Proteomes" id="UP000001693"/>
    </source>
</evidence>
<dbReference type="EMBL" id="CP001013">
    <property type="protein sequence ID" value="ACB36475.1"/>
    <property type="molecule type" value="Genomic_DNA"/>
</dbReference>
<dbReference type="HOGENOM" id="CLU_2382596_0_0_4"/>
<dbReference type="eggNOG" id="ENOG5033AGE">
    <property type="taxonomic scope" value="Bacteria"/>
</dbReference>
<dbReference type="KEGG" id="lch:Lcho_4224"/>
<accession>B1XYN9</accession>
<evidence type="ECO:0000313" key="2">
    <source>
        <dbReference type="EMBL" id="ACB36475.1"/>
    </source>
</evidence>
<gene>
    <name evidence="2" type="ordered locus">Lcho_4224</name>
</gene>
<dbReference type="Proteomes" id="UP000001693">
    <property type="component" value="Chromosome"/>
</dbReference>
<sequence length="94" mass="10602">MAMNDTTRLRIAIRIHDLVLHELGEDVDIALMLGPAEYARAVLSLCRSCGSDELARLGEQFRRASDEDTQRQRSQQITRYTDAGDRAAFAQPRP</sequence>